<dbReference type="KEGG" id="llu:AKJ09_05436"/>
<keyword evidence="4" id="KW-1185">Reference proteome</keyword>
<evidence type="ECO:0008006" key="5">
    <source>
        <dbReference type="Google" id="ProtNLM"/>
    </source>
</evidence>
<dbReference type="RefSeq" id="WP_146649803.1">
    <property type="nucleotide sequence ID" value="NZ_CP012333.1"/>
</dbReference>
<gene>
    <name evidence="3" type="ORF">AKJ09_05436</name>
</gene>
<evidence type="ECO:0000313" key="4">
    <source>
        <dbReference type="Proteomes" id="UP000064967"/>
    </source>
</evidence>
<dbReference type="STRING" id="1391654.AKJ09_05436"/>
<evidence type="ECO:0000256" key="2">
    <source>
        <dbReference type="SAM" id="SignalP"/>
    </source>
</evidence>
<dbReference type="EMBL" id="CP012333">
    <property type="protein sequence ID" value="AKU98772.1"/>
    <property type="molecule type" value="Genomic_DNA"/>
</dbReference>
<feature type="chain" id="PRO_5005466331" description="Outer membrane protein beta-barrel domain-containing protein" evidence="2">
    <location>
        <begin position="35"/>
        <end position="366"/>
    </location>
</feature>
<evidence type="ECO:0000256" key="1">
    <source>
        <dbReference type="SAM" id="MobiDB-lite"/>
    </source>
</evidence>
<dbReference type="Proteomes" id="UP000064967">
    <property type="component" value="Chromosome"/>
</dbReference>
<sequence>MSLRRARRFRPPKTWCLAACVGFAAWALEAPARADVSFGLSWRPSQGDACVDEAALRESVEQRLGRATFTESSNADILIEAEETPVAQGEFRARVTERDRRGNVRGVRELKAQSCPSLRRAATLIVTLIIDPHRTGRPVQDPNDASEPPASPPPEAPAPKADDVSDVPVVSPPPPLHEHRAAPPSALPEHRNRRWGVSLGAGAGTSVGILPSATVTVFALVRLEPSNSRWSFDWSGGYSLPQRLREGPVYADFAAVEQRLRSCFAVVRWPSNEVDACAGLALGAILPNTAGMQSGSDHWRLLVGPTAAVGFDARTGPLGGRVELGLTWGLRQHDFSYFDLANERQGLYSTKTFVFFVSLSGLGKFS</sequence>
<name>A0A0K1PZ60_9BACT</name>
<proteinExistence type="predicted"/>
<evidence type="ECO:0000313" key="3">
    <source>
        <dbReference type="EMBL" id="AKU98772.1"/>
    </source>
</evidence>
<feature type="region of interest" description="Disordered" evidence="1">
    <location>
        <begin position="133"/>
        <end position="190"/>
    </location>
</feature>
<accession>A0A0K1PZ60</accession>
<dbReference type="AlphaFoldDB" id="A0A0K1PZ60"/>
<organism evidence="3 4">
    <name type="scientific">Labilithrix luteola</name>
    <dbReference type="NCBI Taxonomy" id="1391654"/>
    <lineage>
        <taxon>Bacteria</taxon>
        <taxon>Pseudomonadati</taxon>
        <taxon>Myxococcota</taxon>
        <taxon>Polyangia</taxon>
        <taxon>Polyangiales</taxon>
        <taxon>Labilitrichaceae</taxon>
        <taxon>Labilithrix</taxon>
    </lineage>
</organism>
<keyword evidence="2" id="KW-0732">Signal</keyword>
<protein>
    <recommendedName>
        <fullName evidence="5">Outer membrane protein beta-barrel domain-containing protein</fullName>
    </recommendedName>
</protein>
<feature type="signal peptide" evidence="2">
    <location>
        <begin position="1"/>
        <end position="34"/>
    </location>
</feature>
<reference evidence="3 4" key="1">
    <citation type="submission" date="2015-08" db="EMBL/GenBank/DDBJ databases">
        <authorList>
            <person name="Babu N.S."/>
            <person name="Beckwith C.J."/>
            <person name="Beseler K.G."/>
            <person name="Brison A."/>
            <person name="Carone J.V."/>
            <person name="Caskin T.P."/>
            <person name="Diamond M."/>
            <person name="Durham M.E."/>
            <person name="Foxe J.M."/>
            <person name="Go M."/>
            <person name="Henderson B.A."/>
            <person name="Jones I.B."/>
            <person name="McGettigan J.A."/>
            <person name="Micheletti S.J."/>
            <person name="Nasrallah M.E."/>
            <person name="Ortiz D."/>
            <person name="Piller C.R."/>
            <person name="Privatt S.R."/>
            <person name="Schneider S.L."/>
            <person name="Sharp S."/>
            <person name="Smith T.C."/>
            <person name="Stanton J.D."/>
            <person name="Ullery H.E."/>
            <person name="Wilson R.J."/>
            <person name="Serrano M.G."/>
            <person name="Buck G."/>
            <person name="Lee V."/>
            <person name="Wang Y."/>
            <person name="Carvalho R."/>
            <person name="Voegtly L."/>
            <person name="Shi R."/>
            <person name="Duckworth R."/>
            <person name="Johnson A."/>
            <person name="Loviza R."/>
            <person name="Walstead R."/>
            <person name="Shah Z."/>
            <person name="Kiflezghi M."/>
            <person name="Wade K."/>
            <person name="Ball S.L."/>
            <person name="Bradley K.W."/>
            <person name="Asai D.J."/>
            <person name="Bowman C.A."/>
            <person name="Russell D.A."/>
            <person name="Pope W.H."/>
            <person name="Jacobs-Sera D."/>
            <person name="Hendrix R.W."/>
            <person name="Hatfull G.F."/>
        </authorList>
    </citation>
    <scope>NUCLEOTIDE SEQUENCE [LARGE SCALE GENOMIC DNA]</scope>
    <source>
        <strain evidence="3 4">DSM 27648</strain>
    </source>
</reference>